<keyword evidence="7" id="KW-0812">Transmembrane</keyword>
<gene>
    <name evidence="9" type="primary">ATL27</name>
    <name evidence="9" type="ORF">MA16_Dca022538</name>
</gene>
<evidence type="ECO:0000313" key="9">
    <source>
        <dbReference type="EMBL" id="PKU62450.1"/>
    </source>
</evidence>
<dbReference type="AlphaFoldDB" id="A0A2I0VGA7"/>
<keyword evidence="7" id="KW-1133">Transmembrane helix</keyword>
<evidence type="ECO:0000256" key="7">
    <source>
        <dbReference type="SAM" id="Phobius"/>
    </source>
</evidence>
<dbReference type="Gene3D" id="3.30.40.10">
    <property type="entry name" value="Zinc/RING finger domain, C3HC4 (zinc finger)"/>
    <property type="match status" value="1"/>
</dbReference>
<keyword evidence="10" id="KW-1185">Reference proteome</keyword>
<name>A0A2I0VGA7_9ASPA</name>
<reference evidence="9 10" key="2">
    <citation type="journal article" date="2017" name="Nature">
        <title>The Apostasia genome and the evolution of orchids.</title>
        <authorList>
            <person name="Zhang G.Q."/>
            <person name="Liu K.W."/>
            <person name="Li Z."/>
            <person name="Lohaus R."/>
            <person name="Hsiao Y.Y."/>
            <person name="Niu S.C."/>
            <person name="Wang J.Y."/>
            <person name="Lin Y.C."/>
            <person name="Xu Q."/>
            <person name="Chen L.J."/>
            <person name="Yoshida K."/>
            <person name="Fujiwara S."/>
            <person name="Wang Z.W."/>
            <person name="Zhang Y.Q."/>
            <person name="Mitsuda N."/>
            <person name="Wang M."/>
            <person name="Liu G.H."/>
            <person name="Pecoraro L."/>
            <person name="Huang H.X."/>
            <person name="Xiao X.J."/>
            <person name="Lin M."/>
            <person name="Wu X.Y."/>
            <person name="Wu W.L."/>
            <person name="Chen Y.Y."/>
            <person name="Chang S.B."/>
            <person name="Sakamoto S."/>
            <person name="Ohme-Takagi M."/>
            <person name="Yagi M."/>
            <person name="Zeng S.J."/>
            <person name="Shen C.Y."/>
            <person name="Yeh C.M."/>
            <person name="Luo Y.B."/>
            <person name="Tsai W.C."/>
            <person name="Van de Peer Y."/>
            <person name="Liu Z.J."/>
        </authorList>
    </citation>
    <scope>NUCLEOTIDE SEQUENCE [LARGE SCALE GENOMIC DNA]</scope>
    <source>
        <tissue evidence="9">The whole plant</tissue>
    </source>
</reference>
<feature type="transmembrane region" description="Helical" evidence="7">
    <location>
        <begin position="38"/>
        <end position="58"/>
    </location>
</feature>
<dbReference type="STRING" id="906689.A0A2I0VGA7"/>
<organism evidence="9 10">
    <name type="scientific">Dendrobium catenatum</name>
    <dbReference type="NCBI Taxonomy" id="906689"/>
    <lineage>
        <taxon>Eukaryota</taxon>
        <taxon>Viridiplantae</taxon>
        <taxon>Streptophyta</taxon>
        <taxon>Embryophyta</taxon>
        <taxon>Tracheophyta</taxon>
        <taxon>Spermatophyta</taxon>
        <taxon>Magnoliopsida</taxon>
        <taxon>Liliopsida</taxon>
        <taxon>Asparagales</taxon>
        <taxon>Orchidaceae</taxon>
        <taxon>Epidendroideae</taxon>
        <taxon>Malaxideae</taxon>
        <taxon>Dendrobiinae</taxon>
        <taxon>Dendrobium</taxon>
    </lineage>
</organism>
<dbReference type="SUPFAM" id="SSF57850">
    <property type="entry name" value="RING/U-box"/>
    <property type="match status" value="1"/>
</dbReference>
<evidence type="ECO:0000256" key="5">
    <source>
        <dbReference type="ARBA" id="ARBA00023136"/>
    </source>
</evidence>
<dbReference type="PANTHER" id="PTHR46151:SF12">
    <property type="entry name" value="RING_U-BOX SUPERFAMILY PROTEIN"/>
    <property type="match status" value="1"/>
</dbReference>
<evidence type="ECO:0000256" key="1">
    <source>
        <dbReference type="ARBA" id="ARBA00004370"/>
    </source>
</evidence>
<evidence type="ECO:0000256" key="2">
    <source>
        <dbReference type="ARBA" id="ARBA00022723"/>
    </source>
</evidence>
<reference evidence="9 10" key="1">
    <citation type="journal article" date="2016" name="Sci. Rep.">
        <title>The Dendrobium catenatum Lindl. genome sequence provides insights into polysaccharide synthase, floral development and adaptive evolution.</title>
        <authorList>
            <person name="Zhang G.Q."/>
            <person name="Xu Q."/>
            <person name="Bian C."/>
            <person name="Tsai W.C."/>
            <person name="Yeh C.M."/>
            <person name="Liu K.W."/>
            <person name="Yoshida K."/>
            <person name="Zhang L.S."/>
            <person name="Chang S.B."/>
            <person name="Chen F."/>
            <person name="Shi Y."/>
            <person name="Su Y.Y."/>
            <person name="Zhang Y.Q."/>
            <person name="Chen L.J."/>
            <person name="Yin Y."/>
            <person name="Lin M."/>
            <person name="Huang H."/>
            <person name="Deng H."/>
            <person name="Wang Z.W."/>
            <person name="Zhu S.L."/>
            <person name="Zhao X."/>
            <person name="Deng C."/>
            <person name="Niu S.C."/>
            <person name="Huang J."/>
            <person name="Wang M."/>
            <person name="Liu G.H."/>
            <person name="Yang H.J."/>
            <person name="Xiao X.J."/>
            <person name="Hsiao Y.Y."/>
            <person name="Wu W.L."/>
            <person name="Chen Y.Y."/>
            <person name="Mitsuda N."/>
            <person name="Ohme-Takagi M."/>
            <person name="Luo Y.B."/>
            <person name="Van de Peer Y."/>
            <person name="Liu Z.J."/>
        </authorList>
    </citation>
    <scope>NUCLEOTIDE SEQUENCE [LARGE SCALE GENOMIC DNA]</scope>
    <source>
        <tissue evidence="9">The whole plant</tissue>
    </source>
</reference>
<keyword evidence="4" id="KW-0862">Zinc</keyword>
<evidence type="ECO:0000259" key="8">
    <source>
        <dbReference type="PROSITE" id="PS50089"/>
    </source>
</evidence>
<dbReference type="SMART" id="SM00184">
    <property type="entry name" value="RING"/>
    <property type="match status" value="1"/>
</dbReference>
<dbReference type="GO" id="GO:0008270">
    <property type="term" value="F:zinc ion binding"/>
    <property type="evidence" value="ECO:0007669"/>
    <property type="project" value="UniProtKB-KW"/>
</dbReference>
<evidence type="ECO:0000313" key="10">
    <source>
        <dbReference type="Proteomes" id="UP000233837"/>
    </source>
</evidence>
<accession>A0A2I0VGA7</accession>
<dbReference type="PROSITE" id="PS50089">
    <property type="entry name" value="ZF_RING_2"/>
    <property type="match status" value="1"/>
</dbReference>
<protein>
    <submittedName>
        <fullName evidence="9">NEP1-interacting protein-like 1</fullName>
    </submittedName>
</protein>
<evidence type="ECO:0000256" key="6">
    <source>
        <dbReference type="PROSITE-ProRule" id="PRU00175"/>
    </source>
</evidence>
<sequence length="195" mass="21072">METLKKLGSALLTCTFAIGGAGIGAVAGALKGQTTETGIVRGAVIGSFAGVVVAVELLESFLQGLQGELLEKMAIFGSILNGKVFREWVSSALLIAYEEQVTVETSYVDTSDLFDISRSKGLLLEMINELPEFNITGLEFAEQCEEALSCSICLQDFNCGETARRLPTCGHFFHLLCVDKWLVRHGSCPLCRKEV</sequence>
<dbReference type="PANTHER" id="PTHR46151">
    <property type="entry name" value="NEP1-INTERACTING PROTEIN-LIKE 2"/>
    <property type="match status" value="1"/>
</dbReference>
<keyword evidence="2" id="KW-0479">Metal-binding</keyword>
<dbReference type="Pfam" id="PF13639">
    <property type="entry name" value="zf-RING_2"/>
    <property type="match status" value="1"/>
</dbReference>
<dbReference type="InterPro" id="IPR013083">
    <property type="entry name" value="Znf_RING/FYVE/PHD"/>
</dbReference>
<comment type="subcellular location">
    <subcellularLocation>
        <location evidence="1">Membrane</location>
    </subcellularLocation>
</comment>
<evidence type="ECO:0000256" key="4">
    <source>
        <dbReference type="ARBA" id="ARBA00022833"/>
    </source>
</evidence>
<keyword evidence="5 7" id="KW-0472">Membrane</keyword>
<feature type="domain" description="RING-type" evidence="8">
    <location>
        <begin position="150"/>
        <end position="192"/>
    </location>
</feature>
<keyword evidence="3 6" id="KW-0863">Zinc-finger</keyword>
<proteinExistence type="predicted"/>
<dbReference type="EMBL" id="KZ503646">
    <property type="protein sequence ID" value="PKU62450.1"/>
    <property type="molecule type" value="Genomic_DNA"/>
</dbReference>
<dbReference type="Proteomes" id="UP000233837">
    <property type="component" value="Unassembled WGS sequence"/>
</dbReference>
<dbReference type="GO" id="GO:0016020">
    <property type="term" value="C:membrane"/>
    <property type="evidence" value="ECO:0007669"/>
    <property type="project" value="UniProtKB-SubCell"/>
</dbReference>
<dbReference type="InterPro" id="IPR001841">
    <property type="entry name" value="Znf_RING"/>
</dbReference>
<evidence type="ECO:0000256" key="3">
    <source>
        <dbReference type="ARBA" id="ARBA00022771"/>
    </source>
</evidence>